<evidence type="ECO:0000313" key="12">
    <source>
        <dbReference type="Proteomes" id="UP000094236"/>
    </source>
</evidence>
<evidence type="ECO:0000256" key="3">
    <source>
        <dbReference type="ARBA" id="ARBA00022630"/>
    </source>
</evidence>
<gene>
    <name evidence="11" type="ORF">PACTADRAFT_52239</name>
</gene>
<comment type="cofactor">
    <cofactor evidence="1 8 9">
        <name>FAD</name>
        <dbReference type="ChEBI" id="CHEBI:57692"/>
    </cofactor>
</comment>
<dbReference type="Gene3D" id="3.40.50.720">
    <property type="entry name" value="NAD(P)-binding Rossmann-like Domain"/>
    <property type="match status" value="1"/>
</dbReference>
<dbReference type="PANTHER" id="PTHR48467">
    <property type="entry name" value="GLUTAMATE SYNTHASE 1 [NADH], CHLOROPLASTIC-LIKE"/>
    <property type="match status" value="1"/>
</dbReference>
<dbReference type="InterPro" id="IPR055275">
    <property type="entry name" value="Ferredox_Rdtase"/>
</dbReference>
<feature type="binding site" evidence="9">
    <location>
        <position position="103"/>
    </location>
    <ligand>
        <name>FAD</name>
        <dbReference type="ChEBI" id="CHEBI:57692"/>
    </ligand>
</feature>
<name>A0A1E4U0H5_PACTA</name>
<feature type="binding site" evidence="10">
    <location>
        <begin position="178"/>
        <end position="181"/>
    </location>
    <ligand>
        <name>NADP(+)</name>
        <dbReference type="ChEBI" id="CHEBI:58349"/>
    </ligand>
</feature>
<sequence>MMMIRSINNGIFQKTIFKSTLNRFHSTKVAIIGSGPSGFYTAYHLLKKSKGDLKVDVFEKLPVPYGLVRFGVAPDHPEVKNCTDTFEEISNSPDFSFFGNVKIGKDVSLKELRDNYNCIVFSYGCDEDNLIGLSKIPGIDSKGVITARKFVGWYNGLPDFQDLNPPLDQVENVIIIGNGNVALDVARTMLVPIEAWSKTDITANAQNVLKKSKVKNVKIVARRGFLQTAFTNKEFRELLELYNYGVGFSPVPTEFLDPVRPFIKNFGRVHKRRLELIDRYFEAIKQNVNFPKTFELDYLKSPIEVKPSSKNPAILESTKFQVNNLLEDDEKNSTKVVPTDITITYKNELLITSTGYRGSALPGFEEFGIAFDEKRGRILNEHGRIKNSKNPDSFVDGFYSSGWISKGPTGVIASTMIDSFDTGDLILEDKAQGKFESEPKEGAQGIAKILQNRNHLYVTWKDWKKLEAKEIQDGKKVGKLREKITDVDKMLDVLRNLK</sequence>
<evidence type="ECO:0000256" key="9">
    <source>
        <dbReference type="PIRSR" id="PIRSR000362-1"/>
    </source>
</evidence>
<dbReference type="STRING" id="669874.A0A1E4U0H5"/>
<keyword evidence="8" id="KW-0496">Mitochondrion</keyword>
<dbReference type="Gene3D" id="3.50.50.60">
    <property type="entry name" value="FAD/NAD(P)-binding domain"/>
    <property type="match status" value="1"/>
</dbReference>
<evidence type="ECO:0000256" key="7">
    <source>
        <dbReference type="ARBA" id="ARBA00048933"/>
    </source>
</evidence>
<feature type="binding site" evidence="10">
    <location>
        <begin position="222"/>
        <end position="223"/>
    </location>
    <ligand>
        <name>NADP(+)</name>
        <dbReference type="ChEBI" id="CHEBI:58349"/>
    </ligand>
</feature>
<keyword evidence="12" id="KW-1185">Reference proteome</keyword>
<organism evidence="11 12">
    <name type="scientific">Pachysolen tannophilus NRRL Y-2460</name>
    <dbReference type="NCBI Taxonomy" id="669874"/>
    <lineage>
        <taxon>Eukaryota</taxon>
        <taxon>Fungi</taxon>
        <taxon>Dikarya</taxon>
        <taxon>Ascomycota</taxon>
        <taxon>Saccharomycotina</taxon>
        <taxon>Pichiomycetes</taxon>
        <taxon>Pachysolenaceae</taxon>
        <taxon>Pachysolen</taxon>
    </lineage>
</organism>
<feature type="binding site" evidence="9">
    <location>
        <position position="403"/>
    </location>
    <ligand>
        <name>FAD</name>
        <dbReference type="ChEBI" id="CHEBI:57692"/>
    </ligand>
</feature>
<evidence type="ECO:0000256" key="1">
    <source>
        <dbReference type="ARBA" id="ARBA00001974"/>
    </source>
</evidence>
<feature type="binding site" evidence="9">
    <location>
        <position position="37"/>
    </location>
    <ligand>
        <name>FAD</name>
        <dbReference type="ChEBI" id="CHEBI:57692"/>
    </ligand>
</feature>
<evidence type="ECO:0000256" key="2">
    <source>
        <dbReference type="ARBA" id="ARBA00008312"/>
    </source>
</evidence>
<comment type="similarity">
    <text evidence="2 8">Belongs to the ferredoxin--NADP reductase type 1 family.</text>
</comment>
<accession>A0A1E4U0H5</accession>
<dbReference type="Proteomes" id="UP000094236">
    <property type="component" value="Unassembled WGS sequence"/>
</dbReference>
<dbReference type="InterPro" id="IPR036188">
    <property type="entry name" value="FAD/NAD-bd_sf"/>
</dbReference>
<evidence type="ECO:0000256" key="10">
    <source>
        <dbReference type="PIRSR" id="PIRSR000362-2"/>
    </source>
</evidence>
<keyword evidence="6 8" id="KW-0560">Oxidoreductase</keyword>
<dbReference type="InterPro" id="IPR021163">
    <property type="entry name" value="Ferredox_Rdtase_adrenod"/>
</dbReference>
<dbReference type="EC" id="1.18.1.6" evidence="8"/>
<comment type="subcellular location">
    <subcellularLocation>
        <location evidence="8">Mitochondrion</location>
    </subcellularLocation>
</comment>
<feature type="binding site" evidence="9">
    <location>
        <position position="59"/>
    </location>
    <ligand>
        <name>FAD</name>
        <dbReference type="ChEBI" id="CHEBI:57692"/>
    </ligand>
</feature>
<dbReference type="GO" id="GO:0004324">
    <property type="term" value="F:ferredoxin-NADP+ reductase activity"/>
    <property type="evidence" value="ECO:0007669"/>
    <property type="project" value="EnsemblFungi"/>
</dbReference>
<dbReference type="PANTHER" id="PTHR48467:SF1">
    <property type="entry name" value="GLUTAMATE SYNTHASE 1 [NADH], CHLOROPLASTIC-LIKE"/>
    <property type="match status" value="1"/>
</dbReference>
<reference evidence="12" key="1">
    <citation type="submission" date="2016-05" db="EMBL/GenBank/DDBJ databases">
        <title>Comparative genomics of biotechnologically important yeasts.</title>
        <authorList>
            <consortium name="DOE Joint Genome Institute"/>
            <person name="Riley R."/>
            <person name="Haridas S."/>
            <person name="Wolfe K.H."/>
            <person name="Lopes M.R."/>
            <person name="Hittinger C.T."/>
            <person name="Goker M."/>
            <person name="Salamov A."/>
            <person name="Wisecaver J."/>
            <person name="Long T.M."/>
            <person name="Aerts A.L."/>
            <person name="Barry K."/>
            <person name="Choi C."/>
            <person name="Clum A."/>
            <person name="Coughlan A.Y."/>
            <person name="Deshpande S."/>
            <person name="Douglass A.P."/>
            <person name="Hanson S.J."/>
            <person name="Klenk H.-P."/>
            <person name="Labutti K."/>
            <person name="Lapidus A."/>
            <person name="Lindquist E."/>
            <person name="Lipzen A."/>
            <person name="Meier-Kolthoff J.P."/>
            <person name="Ohm R.A."/>
            <person name="Otillar R.P."/>
            <person name="Pangilinan J."/>
            <person name="Peng Y."/>
            <person name="Rokas A."/>
            <person name="Rosa C.A."/>
            <person name="Scheuner C."/>
            <person name="Sibirny A.A."/>
            <person name="Slot J.C."/>
            <person name="Stielow J.B."/>
            <person name="Sun H."/>
            <person name="Kurtzman C.P."/>
            <person name="Blackwell M."/>
            <person name="Grigoriev I.V."/>
            <person name="Jeffries T.W."/>
        </authorList>
    </citation>
    <scope>NUCLEOTIDE SEQUENCE [LARGE SCALE GENOMIC DNA]</scope>
    <source>
        <strain evidence="12">NRRL Y-2460</strain>
    </source>
</reference>
<feature type="binding site" evidence="9">
    <location>
        <position position="67"/>
    </location>
    <ligand>
        <name>FAD</name>
        <dbReference type="ChEBI" id="CHEBI:57692"/>
    </ligand>
</feature>
<protein>
    <recommendedName>
        <fullName evidence="8">NADPH:adrenodoxin oxidoreductase, mitochondrial</fullName>
        <ecNumber evidence="8">1.18.1.6</ecNumber>
    </recommendedName>
</protein>
<evidence type="ECO:0000256" key="5">
    <source>
        <dbReference type="ARBA" id="ARBA00022857"/>
    </source>
</evidence>
<keyword evidence="4 8" id="KW-0274">FAD</keyword>
<dbReference type="SUPFAM" id="SSF51905">
    <property type="entry name" value="FAD/NAD(P)-binding domain"/>
    <property type="match status" value="1"/>
</dbReference>
<feature type="binding site" evidence="10">
    <location>
        <position position="234"/>
    </location>
    <ligand>
        <name>NADP(+)</name>
        <dbReference type="ChEBI" id="CHEBI:58349"/>
    </ligand>
</feature>
<keyword evidence="3 8" id="KW-0285">Flavoprotein</keyword>
<feature type="binding site" evidence="10">
    <location>
        <position position="410"/>
    </location>
    <ligand>
        <name>NADP(+)</name>
        <dbReference type="ChEBI" id="CHEBI:58349"/>
    </ligand>
</feature>
<keyword evidence="5 8" id="KW-0521">NADP</keyword>
<dbReference type="GO" id="GO:0005743">
    <property type="term" value="C:mitochondrial inner membrane"/>
    <property type="evidence" value="ECO:0007669"/>
    <property type="project" value="EnsemblFungi"/>
</dbReference>
<comment type="catalytic activity">
    <reaction evidence="7 8">
        <text>2 reduced [adrenodoxin] + NADP(+) + H(+) = 2 oxidized [adrenodoxin] + NADPH</text>
        <dbReference type="Rhea" id="RHEA:42312"/>
        <dbReference type="Rhea" id="RHEA-COMP:9998"/>
        <dbReference type="Rhea" id="RHEA-COMP:9999"/>
        <dbReference type="ChEBI" id="CHEBI:15378"/>
        <dbReference type="ChEBI" id="CHEBI:33737"/>
        <dbReference type="ChEBI" id="CHEBI:33738"/>
        <dbReference type="ChEBI" id="CHEBI:57783"/>
        <dbReference type="ChEBI" id="CHEBI:58349"/>
        <dbReference type="EC" id="1.18.1.6"/>
    </reaction>
</comment>
<dbReference type="GO" id="GO:0006744">
    <property type="term" value="P:ubiquinone biosynthetic process"/>
    <property type="evidence" value="ECO:0007669"/>
    <property type="project" value="EnsemblFungi"/>
</dbReference>
<dbReference type="PIRSF" id="PIRSF000362">
    <property type="entry name" value="FNR"/>
    <property type="match status" value="1"/>
</dbReference>
<dbReference type="AlphaFoldDB" id="A0A1E4U0H5"/>
<feature type="binding site" evidence="9">
    <location>
        <begin position="410"/>
        <end position="412"/>
    </location>
    <ligand>
        <name>FAD</name>
        <dbReference type="ChEBI" id="CHEBI:57692"/>
    </ligand>
</feature>
<dbReference type="EMBL" id="KV454011">
    <property type="protein sequence ID" value="ODV97487.1"/>
    <property type="molecule type" value="Genomic_DNA"/>
</dbReference>
<proteinExistence type="inferred from homology"/>
<dbReference type="SUPFAM" id="SSF51971">
    <property type="entry name" value="Nucleotide-binding domain"/>
    <property type="match status" value="1"/>
</dbReference>
<dbReference type="GO" id="GO:0006879">
    <property type="term" value="P:intracellular iron ion homeostasis"/>
    <property type="evidence" value="ECO:0007669"/>
    <property type="project" value="EnsemblFungi"/>
</dbReference>
<evidence type="ECO:0000256" key="4">
    <source>
        <dbReference type="ARBA" id="ARBA00022827"/>
    </source>
</evidence>
<dbReference type="PRINTS" id="PR00419">
    <property type="entry name" value="ADXRDTASE"/>
</dbReference>
<evidence type="ECO:0000256" key="6">
    <source>
        <dbReference type="ARBA" id="ARBA00023002"/>
    </source>
</evidence>
<dbReference type="Pfam" id="PF13450">
    <property type="entry name" value="NAD_binding_8"/>
    <property type="match status" value="1"/>
</dbReference>
<evidence type="ECO:0000256" key="8">
    <source>
        <dbReference type="PIRNR" id="PIRNR000362"/>
    </source>
</evidence>
<evidence type="ECO:0000313" key="11">
    <source>
        <dbReference type="EMBL" id="ODV97487.1"/>
    </source>
</evidence>
<dbReference type="OrthoDB" id="333024at2759"/>